<sequence>MGAVTWGNGLTGTSGVVSSSNSLIGSTTNDTVGGGGGGCVCGVVALSNGNYVVASPLWERVGGPTDAGAVTWGNGLTGSTGAVSTLNSLTGSATYDTVGGGGVVALSNGNYVVSSPLWDLDGGPTDVGAVTWGNGLTGTSGVVSSSNSLIGSTSYDTVGGGGFNGVVSLSNGNYVVCSPLWDLDGSHTNVGAITLGNGLTGSTGPVTALNSVLGTTSGGGGWGLVYGFDYVHYQLVVGRPGDNTVTWMTVPVLPPTGANTNAFVAAALVFLAVGTVLVATRRRGPRAI</sequence>
<dbReference type="InterPro" id="IPR019931">
    <property type="entry name" value="LPXTG_anchor"/>
</dbReference>
<evidence type="ECO:0000313" key="4">
    <source>
        <dbReference type="EMBL" id="CAB4990996.1"/>
    </source>
</evidence>
<evidence type="ECO:0000256" key="2">
    <source>
        <dbReference type="SAM" id="Phobius"/>
    </source>
</evidence>
<feature type="domain" description="Gram-positive cocci surface proteins LPxTG" evidence="3">
    <location>
        <begin position="251"/>
        <end position="283"/>
    </location>
</feature>
<dbReference type="InterPro" id="IPR043710">
    <property type="entry name" value="DUF5650"/>
</dbReference>
<reference evidence="4" key="1">
    <citation type="submission" date="2020-05" db="EMBL/GenBank/DDBJ databases">
        <authorList>
            <person name="Chiriac C."/>
            <person name="Salcher M."/>
            <person name="Ghai R."/>
            <person name="Kavagutti S V."/>
        </authorList>
    </citation>
    <scope>NUCLEOTIDE SEQUENCE</scope>
</reference>
<keyword evidence="1" id="KW-0964">Secreted</keyword>
<keyword evidence="2" id="KW-0812">Transmembrane</keyword>
<dbReference type="EMBL" id="CAFBON010000108">
    <property type="protein sequence ID" value="CAB4990996.1"/>
    <property type="molecule type" value="Genomic_DNA"/>
</dbReference>
<accession>A0A6J7NCY0</accession>
<gene>
    <name evidence="4" type="ORF">UFOPK3954_01161</name>
</gene>
<organism evidence="4">
    <name type="scientific">freshwater metagenome</name>
    <dbReference type="NCBI Taxonomy" id="449393"/>
    <lineage>
        <taxon>unclassified sequences</taxon>
        <taxon>metagenomes</taxon>
        <taxon>ecological metagenomes</taxon>
    </lineage>
</organism>
<feature type="transmembrane region" description="Helical" evidence="2">
    <location>
        <begin position="262"/>
        <end position="280"/>
    </location>
</feature>
<evidence type="ECO:0000259" key="3">
    <source>
        <dbReference type="Pfam" id="PF00746"/>
    </source>
</evidence>
<keyword evidence="2" id="KW-1133">Transmembrane helix</keyword>
<dbReference type="AlphaFoldDB" id="A0A6J7NCY0"/>
<keyword evidence="2" id="KW-0472">Membrane</keyword>
<evidence type="ECO:0000256" key="1">
    <source>
        <dbReference type="ARBA" id="ARBA00022525"/>
    </source>
</evidence>
<proteinExistence type="predicted"/>
<name>A0A6J7NCY0_9ZZZZ</name>
<dbReference type="Pfam" id="PF18888">
    <property type="entry name" value="DUF5650"/>
    <property type="match status" value="4"/>
</dbReference>
<dbReference type="Pfam" id="PF00746">
    <property type="entry name" value="Gram_pos_anchor"/>
    <property type="match status" value="1"/>
</dbReference>
<protein>
    <submittedName>
        <fullName evidence="4">Unannotated protein</fullName>
    </submittedName>
</protein>